<dbReference type="PANTHER" id="PTHR11932">
    <property type="entry name" value="CULLIN"/>
    <property type="match status" value="1"/>
</dbReference>
<dbReference type="Gene3D" id="1.10.10.10">
    <property type="entry name" value="Winged helix-like DNA-binding domain superfamily/Winged helix DNA-binding domain"/>
    <property type="match status" value="1"/>
</dbReference>
<dbReference type="SMART" id="SM00884">
    <property type="entry name" value="Cullin_Nedd8"/>
    <property type="match status" value="1"/>
</dbReference>
<dbReference type="Gene3D" id="1.20.1310.10">
    <property type="entry name" value="Cullin Repeats"/>
    <property type="match status" value="1"/>
</dbReference>
<organism evidence="7 8">
    <name type="scientific">Toxoplasma gondii MAS</name>
    <dbReference type="NCBI Taxonomy" id="943118"/>
    <lineage>
        <taxon>Eukaryota</taxon>
        <taxon>Sar</taxon>
        <taxon>Alveolata</taxon>
        <taxon>Apicomplexa</taxon>
        <taxon>Conoidasida</taxon>
        <taxon>Coccidia</taxon>
        <taxon>Eucoccidiorida</taxon>
        <taxon>Eimeriorina</taxon>
        <taxon>Sarcocystidae</taxon>
        <taxon>Toxoplasma</taxon>
    </lineage>
</organism>
<dbReference type="InterPro" id="IPR045093">
    <property type="entry name" value="Cullin"/>
</dbReference>
<gene>
    <name evidence="7" type="ORF">TGMAS_201770C</name>
</gene>
<evidence type="ECO:0000256" key="2">
    <source>
        <dbReference type="ARBA" id="ARBA00022843"/>
    </source>
</evidence>
<reference evidence="7 8" key="1">
    <citation type="submission" date="2014-04" db="EMBL/GenBank/DDBJ databases">
        <authorList>
            <person name="Sibley D."/>
            <person name="Venepally P."/>
            <person name="Karamycheva S."/>
            <person name="Hadjithomas M."/>
            <person name="Khan A."/>
            <person name="Brunk B."/>
            <person name="Roos D."/>
            <person name="Caler E."/>
            <person name="Lorenzi H."/>
        </authorList>
    </citation>
    <scope>NUCLEOTIDE SEQUENCE [LARGE SCALE GENOMIC DNA]</scope>
    <source>
        <strain evidence="7 8">MAS</strain>
    </source>
</reference>
<dbReference type="AlphaFoldDB" id="A0A086QG31"/>
<dbReference type="InterPro" id="IPR036317">
    <property type="entry name" value="Cullin_homology_sf"/>
</dbReference>
<sequence length="460" mass="50441">SPVFLPFSVQHLARRLLGGRSASEEEEKKMIVKLKAECGQQYTSKLEVMYRDMQASDDVMRQYHAREDLQRDTACPVSLLDARLLQLGRAIARRAGTFASASGSFSASALHQPVDDTVRSPNDPNASDSPESPAFTTPLPSSSSASSSSSSSSSAPSSSSSSASSFAPCPPSSSVWGCEVPQGRGEFEYSVRVITQGTWPVDAQTLISETQLLPSLLAEEATRFEAFYLGRHNGRVLRWNLAQGKASVRGQLLHSRHEFECTTLQMIFLLAFNFFPSTPVSVSDLLQPFFAVSSSLSRAELKRHLISLTTPRCKILLRASSGAGAANAAELKDSDTLTVNLSYTNKLRRVRVPLVAVPAAAGSGEAADAWATPHLEAQAGADVPSSVEQDRNYLVEAAIVRVMKTRRRMIHNDLLVEVTRHLAQRFRPSPALIKQRVEKLIEREFLERDAADRRMYNYLA</sequence>
<dbReference type="InterPro" id="IPR059120">
    <property type="entry name" value="Cullin-like_AB"/>
</dbReference>
<feature type="non-terminal residue" evidence="7">
    <location>
        <position position="1"/>
    </location>
</feature>
<feature type="domain" description="Cullin family profile" evidence="6">
    <location>
        <begin position="1"/>
        <end position="309"/>
    </location>
</feature>
<evidence type="ECO:0000259" key="6">
    <source>
        <dbReference type="PROSITE" id="PS50069"/>
    </source>
</evidence>
<dbReference type="Pfam" id="PF26557">
    <property type="entry name" value="Cullin_AB"/>
    <property type="match status" value="1"/>
</dbReference>
<dbReference type="InterPro" id="IPR036388">
    <property type="entry name" value="WH-like_DNA-bd_sf"/>
</dbReference>
<feature type="compositionally biased region" description="Polar residues" evidence="5">
    <location>
        <begin position="119"/>
        <end position="139"/>
    </location>
</feature>
<evidence type="ECO:0000256" key="4">
    <source>
        <dbReference type="RuleBase" id="RU003829"/>
    </source>
</evidence>
<comment type="similarity">
    <text evidence="3 4">Belongs to the cullin family.</text>
</comment>
<dbReference type="FunFam" id="1.10.10.10:FF:000014">
    <property type="entry name" value="Cullin 1"/>
    <property type="match status" value="1"/>
</dbReference>
<evidence type="ECO:0000256" key="1">
    <source>
        <dbReference type="ARBA" id="ARBA00022499"/>
    </source>
</evidence>
<dbReference type="Pfam" id="PF00888">
    <property type="entry name" value="Cullin"/>
    <property type="match status" value="1"/>
</dbReference>
<evidence type="ECO:0000313" key="7">
    <source>
        <dbReference type="EMBL" id="KFH11563.1"/>
    </source>
</evidence>
<dbReference type="VEuPathDB" id="ToxoDB:TGMAS_201770C"/>
<dbReference type="InterPro" id="IPR019559">
    <property type="entry name" value="Cullin_neddylation_domain"/>
</dbReference>
<dbReference type="Gene3D" id="3.30.230.130">
    <property type="entry name" value="Cullin, Chain C, Domain 2"/>
    <property type="match status" value="1"/>
</dbReference>
<dbReference type="GO" id="GO:0006511">
    <property type="term" value="P:ubiquitin-dependent protein catabolic process"/>
    <property type="evidence" value="ECO:0007669"/>
    <property type="project" value="InterPro"/>
</dbReference>
<dbReference type="Pfam" id="PF10557">
    <property type="entry name" value="Cullin_Nedd8"/>
    <property type="match status" value="1"/>
</dbReference>
<proteinExistence type="inferred from homology"/>
<dbReference type="SMART" id="SM00182">
    <property type="entry name" value="CULLIN"/>
    <property type="match status" value="1"/>
</dbReference>
<evidence type="ECO:0000256" key="5">
    <source>
        <dbReference type="SAM" id="MobiDB-lite"/>
    </source>
</evidence>
<keyword evidence="2" id="KW-0832">Ubl conjugation</keyword>
<dbReference type="SUPFAM" id="SSF75632">
    <property type="entry name" value="Cullin homology domain"/>
    <property type="match status" value="1"/>
</dbReference>
<dbReference type="InterPro" id="IPR036390">
    <property type="entry name" value="WH_DNA-bd_sf"/>
</dbReference>
<dbReference type="SUPFAM" id="SSF46785">
    <property type="entry name" value="Winged helix' DNA-binding domain"/>
    <property type="match status" value="1"/>
</dbReference>
<dbReference type="GO" id="GO:0031625">
    <property type="term" value="F:ubiquitin protein ligase binding"/>
    <property type="evidence" value="ECO:0007669"/>
    <property type="project" value="InterPro"/>
</dbReference>
<keyword evidence="1" id="KW-1017">Isopeptide bond</keyword>
<dbReference type="InterPro" id="IPR016158">
    <property type="entry name" value="Cullin_homology"/>
</dbReference>
<dbReference type="Proteomes" id="UP000028821">
    <property type="component" value="Unassembled WGS sequence"/>
</dbReference>
<feature type="region of interest" description="Disordered" evidence="5">
    <location>
        <begin position="109"/>
        <end position="164"/>
    </location>
</feature>
<accession>A0A086QG31</accession>
<name>A0A086QG31_TOXGO</name>
<dbReference type="EMBL" id="AEXC02001629">
    <property type="protein sequence ID" value="KFH11563.1"/>
    <property type="molecule type" value="Genomic_DNA"/>
</dbReference>
<evidence type="ECO:0000256" key="3">
    <source>
        <dbReference type="PROSITE-ProRule" id="PRU00330"/>
    </source>
</evidence>
<dbReference type="InterPro" id="IPR001373">
    <property type="entry name" value="Cullin_N"/>
</dbReference>
<feature type="compositionally biased region" description="Low complexity" evidence="5">
    <location>
        <begin position="140"/>
        <end position="164"/>
    </location>
</feature>
<dbReference type="PROSITE" id="PS50069">
    <property type="entry name" value="CULLIN_2"/>
    <property type="match status" value="1"/>
</dbReference>
<comment type="caution">
    <text evidence="7">The sequence shown here is derived from an EMBL/GenBank/DDBJ whole genome shotgun (WGS) entry which is preliminary data.</text>
</comment>
<evidence type="ECO:0000313" key="8">
    <source>
        <dbReference type="Proteomes" id="UP000028821"/>
    </source>
</evidence>
<protein>
    <submittedName>
        <fullName evidence="7">Putative cullin 3</fullName>
    </submittedName>
</protein>